<evidence type="ECO:0000259" key="5">
    <source>
        <dbReference type="PROSITE" id="PS51228"/>
    </source>
</evidence>
<dbReference type="PANTHER" id="PTHR23310:SF133">
    <property type="entry name" value="COA BINDING PROTEIN, PUTATIVE (AFU_ORTHOLOGUE AFUA_1G12300)-RELATED"/>
    <property type="match status" value="1"/>
</dbReference>
<dbReference type="GeneID" id="91094312"/>
<keyword evidence="7" id="KW-1185">Reference proteome</keyword>
<dbReference type="InterPro" id="IPR022408">
    <property type="entry name" value="Acyl-CoA-binding_prot_CS"/>
</dbReference>
<dbReference type="PROSITE" id="PS00880">
    <property type="entry name" value="ACB_1"/>
    <property type="match status" value="1"/>
</dbReference>
<dbReference type="InterPro" id="IPR000582">
    <property type="entry name" value="Acyl-CoA-binding_protein"/>
</dbReference>
<feature type="transmembrane region" description="Helical" evidence="4">
    <location>
        <begin position="450"/>
        <end position="479"/>
    </location>
</feature>
<dbReference type="RefSeq" id="XP_066075492.1">
    <property type="nucleotide sequence ID" value="XM_066219395.1"/>
</dbReference>
<dbReference type="PRINTS" id="PR00689">
    <property type="entry name" value="ACOABINDINGP"/>
</dbReference>
<dbReference type="EMBL" id="CP144101">
    <property type="protein sequence ID" value="WWC88729.1"/>
    <property type="molecule type" value="Genomic_DNA"/>
</dbReference>
<dbReference type="SUPFAM" id="SSF47027">
    <property type="entry name" value="Acyl-CoA binding protein"/>
    <property type="match status" value="1"/>
</dbReference>
<dbReference type="Proteomes" id="UP001355207">
    <property type="component" value="Chromosome 4"/>
</dbReference>
<feature type="compositionally biased region" description="Low complexity" evidence="3">
    <location>
        <begin position="126"/>
        <end position="143"/>
    </location>
</feature>
<reference evidence="6 7" key="1">
    <citation type="submission" date="2024-01" db="EMBL/GenBank/DDBJ databases">
        <title>Comparative genomics of Cryptococcus and Kwoniella reveals pathogenesis evolution and contrasting modes of karyotype evolution via chromosome fusion or intercentromeric recombination.</title>
        <authorList>
            <person name="Coelho M.A."/>
            <person name="David-Palma M."/>
            <person name="Shea T."/>
            <person name="Bowers K."/>
            <person name="McGinley-Smith S."/>
            <person name="Mohammad A.W."/>
            <person name="Gnirke A."/>
            <person name="Yurkov A.M."/>
            <person name="Nowrousian M."/>
            <person name="Sun S."/>
            <person name="Cuomo C.A."/>
            <person name="Heitman J."/>
        </authorList>
    </citation>
    <scope>NUCLEOTIDE SEQUENCE [LARGE SCALE GENOMIC DNA]</scope>
    <source>
        <strain evidence="6 7">CBS 6074</strain>
    </source>
</reference>
<evidence type="ECO:0000256" key="3">
    <source>
        <dbReference type="SAM" id="MobiDB-lite"/>
    </source>
</evidence>
<feature type="compositionally biased region" description="Low complexity" evidence="3">
    <location>
        <begin position="174"/>
        <end position="193"/>
    </location>
</feature>
<sequence length="505" mass="55983">MGLFADTDGQFHRAVDIVQSLPKGGPVQTSYEEKLWLYSLYKQATEGDISMTRPGMLDILGKAKWDAWNKQKGIDKKEAKRSYVDALLKILRKHGSLQGSQTHIIELESFDADIGSNETFPPRPTSPASSSSSYHSSQASPLAQPSPPEYNMLPPDPLLPPPDVAEDIVPPSALNSSHRSLLNLSLSQSQQSHSHSHSHSIPQPSIIEGVGGNRTNNVSHIGSRSHSLAGGPGAGTGRSSAQGDRDRDRQTGGSIHSFRQNQHNYSTSSLRNPNLSQQQQQGSYSPGLPAVSDFIHIHTPEMPPSIPSPYLGVHNQQQHIHGQTPITTYPSRLPGPGSSSTFNTQAAIPLNLSINLQNIQTSLSALHERLSMLERNQSIILRKNERKKQWFWNTTEEDELDQLEENELQHNNNNINRNSTSQRVRDLSDNSSHITVTRVKRRRGKLSVRVMWYLLTAVRRALVDVTIGSIIILASIIVLGGGWRRARWTLGVLQARFQRYLLDGL</sequence>
<feature type="coiled-coil region" evidence="2">
    <location>
        <begin position="356"/>
        <end position="413"/>
    </location>
</feature>
<keyword evidence="4" id="KW-0472">Membrane</keyword>
<keyword evidence="2" id="KW-0175">Coiled coil</keyword>
<feature type="compositionally biased region" description="Polar residues" evidence="3">
    <location>
        <begin position="251"/>
        <end position="267"/>
    </location>
</feature>
<gene>
    <name evidence="6" type="ORF">L201_003642</name>
</gene>
<organism evidence="6 7">
    <name type="scientific">Kwoniella dendrophila CBS 6074</name>
    <dbReference type="NCBI Taxonomy" id="1295534"/>
    <lineage>
        <taxon>Eukaryota</taxon>
        <taxon>Fungi</taxon>
        <taxon>Dikarya</taxon>
        <taxon>Basidiomycota</taxon>
        <taxon>Agaricomycotina</taxon>
        <taxon>Tremellomycetes</taxon>
        <taxon>Tremellales</taxon>
        <taxon>Cryptococcaceae</taxon>
        <taxon>Kwoniella</taxon>
    </lineage>
</organism>
<keyword evidence="4" id="KW-0812">Transmembrane</keyword>
<dbReference type="InterPro" id="IPR035984">
    <property type="entry name" value="Acyl-CoA-binding_sf"/>
</dbReference>
<accession>A0AAX4JUZ1</accession>
<dbReference type="Pfam" id="PF00887">
    <property type="entry name" value="ACBP"/>
    <property type="match status" value="1"/>
</dbReference>
<feature type="region of interest" description="Disordered" evidence="3">
    <location>
        <begin position="115"/>
        <end position="289"/>
    </location>
</feature>
<dbReference type="PANTHER" id="PTHR23310">
    <property type="entry name" value="ACYL-COA-BINDING PROTEIN, ACBP"/>
    <property type="match status" value="1"/>
</dbReference>
<feature type="compositionally biased region" description="Pro residues" evidence="3">
    <location>
        <begin position="144"/>
        <end position="163"/>
    </location>
</feature>
<keyword evidence="1" id="KW-0446">Lipid-binding</keyword>
<dbReference type="GO" id="GO:0000062">
    <property type="term" value="F:fatty-acyl-CoA binding"/>
    <property type="evidence" value="ECO:0007669"/>
    <property type="project" value="InterPro"/>
</dbReference>
<dbReference type="Gene3D" id="1.20.80.10">
    <property type="match status" value="1"/>
</dbReference>
<dbReference type="PROSITE" id="PS51228">
    <property type="entry name" value="ACB_2"/>
    <property type="match status" value="1"/>
</dbReference>
<keyword evidence="4" id="KW-1133">Transmembrane helix</keyword>
<feature type="compositionally biased region" description="Low complexity" evidence="3">
    <location>
        <begin position="268"/>
        <end position="289"/>
    </location>
</feature>
<evidence type="ECO:0000313" key="7">
    <source>
        <dbReference type="Proteomes" id="UP001355207"/>
    </source>
</evidence>
<dbReference type="InterPro" id="IPR014352">
    <property type="entry name" value="FERM/acyl-CoA-bd_prot_sf"/>
</dbReference>
<name>A0AAX4JUZ1_9TREE</name>
<dbReference type="FunFam" id="1.20.80.10:FF:000010">
    <property type="entry name" value="Acyl-CoA-binding domain-containing protein 5"/>
    <property type="match status" value="1"/>
</dbReference>
<evidence type="ECO:0000256" key="1">
    <source>
        <dbReference type="ARBA" id="ARBA00023121"/>
    </source>
</evidence>
<dbReference type="AlphaFoldDB" id="A0AAX4JUZ1"/>
<proteinExistence type="predicted"/>
<evidence type="ECO:0000256" key="4">
    <source>
        <dbReference type="SAM" id="Phobius"/>
    </source>
</evidence>
<feature type="compositionally biased region" description="Polar residues" evidence="3">
    <location>
        <begin position="213"/>
        <end position="226"/>
    </location>
</feature>
<evidence type="ECO:0000256" key="2">
    <source>
        <dbReference type="SAM" id="Coils"/>
    </source>
</evidence>
<evidence type="ECO:0000313" key="6">
    <source>
        <dbReference type="EMBL" id="WWC88729.1"/>
    </source>
</evidence>
<dbReference type="GO" id="GO:0006631">
    <property type="term" value="P:fatty acid metabolic process"/>
    <property type="evidence" value="ECO:0007669"/>
    <property type="project" value="TreeGrafter"/>
</dbReference>
<protein>
    <recommendedName>
        <fullName evidence="5">ACB domain-containing protein</fullName>
    </recommendedName>
</protein>
<feature type="domain" description="ACB" evidence="5">
    <location>
        <begin position="7"/>
        <end position="96"/>
    </location>
</feature>